<organism evidence="2 3">
    <name type="scientific">Thermosporothrix hazakensis</name>
    <dbReference type="NCBI Taxonomy" id="644383"/>
    <lineage>
        <taxon>Bacteria</taxon>
        <taxon>Bacillati</taxon>
        <taxon>Chloroflexota</taxon>
        <taxon>Ktedonobacteria</taxon>
        <taxon>Ktedonobacterales</taxon>
        <taxon>Thermosporotrichaceae</taxon>
        <taxon>Thermosporothrix</taxon>
    </lineage>
</organism>
<feature type="domain" description="DnaD N-terminal" evidence="1">
    <location>
        <begin position="72"/>
        <end position="155"/>
    </location>
</feature>
<name>A0A326TYV5_THEHA</name>
<reference evidence="2 3" key="1">
    <citation type="submission" date="2018-06" db="EMBL/GenBank/DDBJ databases">
        <title>Genomic Encyclopedia of Archaeal and Bacterial Type Strains, Phase II (KMG-II): from individual species to whole genera.</title>
        <authorList>
            <person name="Goeker M."/>
        </authorList>
    </citation>
    <scope>NUCLEOTIDE SEQUENCE [LARGE SCALE GENOMIC DNA]</scope>
    <source>
        <strain evidence="2 3">ATCC BAA-1881</strain>
    </source>
</reference>
<dbReference type="Gene3D" id="1.10.10.10">
    <property type="entry name" value="Winged helix-like DNA-binding domain superfamily/Winged helix DNA-binding domain"/>
    <property type="match status" value="1"/>
</dbReference>
<dbReference type="InterPro" id="IPR036390">
    <property type="entry name" value="WH_DNA-bd_sf"/>
</dbReference>
<evidence type="ECO:0000313" key="3">
    <source>
        <dbReference type="Proteomes" id="UP000248806"/>
    </source>
</evidence>
<dbReference type="Pfam" id="PF21984">
    <property type="entry name" value="DnaD_N"/>
    <property type="match status" value="1"/>
</dbReference>
<dbReference type="SUPFAM" id="SSF46785">
    <property type="entry name" value="Winged helix' DNA-binding domain"/>
    <property type="match status" value="1"/>
</dbReference>
<gene>
    <name evidence="2" type="ORF">EI42_05441</name>
</gene>
<dbReference type="InterPro" id="IPR036388">
    <property type="entry name" value="WH-like_DNA-bd_sf"/>
</dbReference>
<comment type="caution">
    <text evidence="2">The sequence shown here is derived from an EMBL/GenBank/DDBJ whole genome shotgun (WGS) entry which is preliminary data.</text>
</comment>
<keyword evidence="3" id="KW-1185">Reference proteome</keyword>
<dbReference type="EMBL" id="QKUF01000032">
    <property type="protein sequence ID" value="PZW22535.1"/>
    <property type="molecule type" value="Genomic_DNA"/>
</dbReference>
<sequence length="170" mass="20119">MVVSPEDGFQCQIRAGNEIEDFKRKFEELYETGFLLEGFTSVPILAQRWYRYVPGKPLYDREGNRLSEESFLTPTEFALLLTLYSYLEEEQIQPSVSTLAMHLGKSNRQVRRYIARMSQKGFLHVTPQYGPDQQQLANYYDLSPFFQRLYAFLESFGHKKPRKQRKKKQK</sequence>
<dbReference type="InterPro" id="IPR053843">
    <property type="entry name" value="DnaD_N"/>
</dbReference>
<dbReference type="Proteomes" id="UP000248806">
    <property type="component" value="Unassembled WGS sequence"/>
</dbReference>
<accession>A0A326TYV5</accession>
<dbReference type="RefSeq" id="WP_170142934.1">
    <property type="nucleotide sequence ID" value="NZ_BIFX01000002.1"/>
</dbReference>
<protein>
    <submittedName>
        <fullName evidence="2">Helix-turn-helix protein</fullName>
    </submittedName>
</protein>
<proteinExistence type="predicted"/>
<evidence type="ECO:0000313" key="2">
    <source>
        <dbReference type="EMBL" id="PZW22535.1"/>
    </source>
</evidence>
<dbReference type="AlphaFoldDB" id="A0A326TYV5"/>
<evidence type="ECO:0000259" key="1">
    <source>
        <dbReference type="Pfam" id="PF21984"/>
    </source>
</evidence>